<dbReference type="AlphaFoldDB" id="A0A411YJM3"/>
<feature type="transmembrane region" description="Helical" evidence="8">
    <location>
        <begin position="467"/>
        <end position="488"/>
    </location>
</feature>
<keyword evidence="3" id="KW-1003">Cell membrane</keyword>
<evidence type="ECO:0000259" key="9">
    <source>
        <dbReference type="Pfam" id="PF00361"/>
    </source>
</evidence>
<evidence type="ECO:0000256" key="1">
    <source>
        <dbReference type="ARBA" id="ARBA00004651"/>
    </source>
</evidence>
<dbReference type="EMBL" id="CP036402">
    <property type="protein sequence ID" value="QBI21411.1"/>
    <property type="molecule type" value="Genomic_DNA"/>
</dbReference>
<dbReference type="RefSeq" id="WP_131156403.1">
    <property type="nucleotide sequence ID" value="NZ_CP036402.1"/>
</dbReference>
<dbReference type="KEGG" id="erz:ER308_18790"/>
<keyword evidence="5 8" id="KW-1133">Transmembrane helix</keyword>
<accession>A0A411YJM3</accession>
<feature type="transmembrane region" description="Helical" evidence="8">
    <location>
        <begin position="145"/>
        <end position="165"/>
    </location>
</feature>
<evidence type="ECO:0000256" key="2">
    <source>
        <dbReference type="ARBA" id="ARBA00005346"/>
    </source>
</evidence>
<dbReference type="InterPro" id="IPR003918">
    <property type="entry name" value="NADH_UbQ_OxRdtase"/>
</dbReference>
<feature type="transmembrane region" description="Helical" evidence="8">
    <location>
        <begin position="177"/>
        <end position="197"/>
    </location>
</feature>
<comment type="similarity">
    <text evidence="2">Belongs to the CPA3 antiporters (TC 2.A.63) subunit D family.</text>
</comment>
<keyword evidence="6 8" id="KW-0472">Membrane</keyword>
<dbReference type="GO" id="GO:0008137">
    <property type="term" value="F:NADH dehydrogenase (ubiquinone) activity"/>
    <property type="evidence" value="ECO:0007669"/>
    <property type="project" value="InterPro"/>
</dbReference>
<evidence type="ECO:0000256" key="5">
    <source>
        <dbReference type="ARBA" id="ARBA00022989"/>
    </source>
</evidence>
<reference evidence="10 11" key="1">
    <citation type="submission" date="2019-01" db="EMBL/GenBank/DDBJ databases">
        <title>Egibacter rhizosphaerae EGI 80759T.</title>
        <authorList>
            <person name="Chen D.-D."/>
            <person name="Tian Y."/>
            <person name="Jiao J.-Y."/>
            <person name="Zhang X.-T."/>
            <person name="Zhang Y.-G."/>
            <person name="Zhang Y."/>
            <person name="Xiao M."/>
            <person name="Shu W.-S."/>
            <person name="Li W.-J."/>
        </authorList>
    </citation>
    <scope>NUCLEOTIDE SEQUENCE [LARGE SCALE GENOMIC DNA]</scope>
    <source>
        <strain evidence="10 11">EGI 80759</strain>
    </source>
</reference>
<feature type="transmembrane region" description="Helical" evidence="8">
    <location>
        <begin position="253"/>
        <end position="273"/>
    </location>
</feature>
<evidence type="ECO:0000256" key="4">
    <source>
        <dbReference type="ARBA" id="ARBA00022692"/>
    </source>
</evidence>
<evidence type="ECO:0000313" key="11">
    <source>
        <dbReference type="Proteomes" id="UP000291469"/>
    </source>
</evidence>
<feature type="transmembrane region" description="Helical" evidence="8">
    <location>
        <begin position="70"/>
        <end position="92"/>
    </location>
</feature>
<dbReference type="GO" id="GO:0042773">
    <property type="term" value="P:ATP synthesis coupled electron transport"/>
    <property type="evidence" value="ECO:0007669"/>
    <property type="project" value="InterPro"/>
</dbReference>
<evidence type="ECO:0000256" key="6">
    <source>
        <dbReference type="ARBA" id="ARBA00023136"/>
    </source>
</evidence>
<dbReference type="InterPro" id="IPR050586">
    <property type="entry name" value="CPA3_Na-H_Antiporter_D"/>
</dbReference>
<dbReference type="Pfam" id="PF00361">
    <property type="entry name" value="Proton_antipo_M"/>
    <property type="match status" value="1"/>
</dbReference>
<dbReference type="InterPro" id="IPR001750">
    <property type="entry name" value="ND/Mrp_TM"/>
</dbReference>
<evidence type="ECO:0000256" key="3">
    <source>
        <dbReference type="ARBA" id="ARBA00022475"/>
    </source>
</evidence>
<comment type="subcellular location">
    <subcellularLocation>
        <location evidence="1">Cell membrane</location>
        <topology evidence="1">Multi-pass membrane protein</topology>
    </subcellularLocation>
    <subcellularLocation>
        <location evidence="7">Membrane</location>
        <topology evidence="7">Multi-pass membrane protein</topology>
    </subcellularLocation>
</comment>
<dbReference type="PRINTS" id="PR01437">
    <property type="entry name" value="NUOXDRDTASE4"/>
</dbReference>
<sequence>MSAVLAVAAPLAGAVVTVLARGRGTPLVAIAASLVGLGAATTLAVEVAADEPVRVALLHGFGLEIDLYADGAGALLLLTSSVVNSVAALYAWGSYLPDPARVEWAARRGPFRGTAGLDPEPSRFWARWLGLVAAMNGVFLLAHTFALYVAFEAVGVAAVALVVLAGTRAALDAGLRYLVVAFAGSLVYLAGAVVLWAESGVLDPYRMTDDVAGTPLAVVALAVMTVGLLLTAALFPLHFWLPDAHTIAPSPASPILSALVLKVYFYAVLVLWFQALPHLVTPTAATLLAVLGAGSILWGGAVALWQTSLKRLVAYSTLSQMGYLWLVPAMLVHDAATPAPETAAWYGWYGGVYYAIAHSAAKAAMLMAVGALVRAAGSDRVDALRGAAAGAPWSVAAFALAGVSLVGLPPSGGFVGKWYLLTAALASGQWWIAVIVLLGGGLTAAYLVRVLVLAFERREPSFAPLPHVLAVAPLLLALLTVGLGFRAVEVLSLLEVGAPPFLGTGPGAVR</sequence>
<organism evidence="10 11">
    <name type="scientific">Egibacter rhizosphaerae</name>
    <dbReference type="NCBI Taxonomy" id="1670831"/>
    <lineage>
        <taxon>Bacteria</taxon>
        <taxon>Bacillati</taxon>
        <taxon>Actinomycetota</taxon>
        <taxon>Nitriliruptoria</taxon>
        <taxon>Egibacterales</taxon>
        <taxon>Egibacteraceae</taxon>
        <taxon>Egibacter</taxon>
    </lineage>
</organism>
<dbReference type="PANTHER" id="PTHR42703">
    <property type="entry name" value="NADH DEHYDROGENASE"/>
    <property type="match status" value="1"/>
</dbReference>
<dbReference type="GO" id="GO:0005886">
    <property type="term" value="C:plasma membrane"/>
    <property type="evidence" value="ECO:0007669"/>
    <property type="project" value="UniProtKB-SubCell"/>
</dbReference>
<dbReference type="OrthoDB" id="9811798at2"/>
<evidence type="ECO:0000256" key="8">
    <source>
        <dbReference type="SAM" id="Phobius"/>
    </source>
</evidence>
<gene>
    <name evidence="10" type="ORF">ER308_18790</name>
</gene>
<feature type="transmembrane region" description="Helical" evidence="8">
    <location>
        <begin position="312"/>
        <end position="332"/>
    </location>
</feature>
<evidence type="ECO:0000313" key="10">
    <source>
        <dbReference type="EMBL" id="QBI21411.1"/>
    </source>
</evidence>
<feature type="transmembrane region" description="Helical" evidence="8">
    <location>
        <begin position="352"/>
        <end position="375"/>
    </location>
</feature>
<protein>
    <submittedName>
        <fullName evidence="10">Oxidoreductase</fullName>
    </submittedName>
</protein>
<feature type="domain" description="NADH:quinone oxidoreductase/Mrp antiporter transmembrane" evidence="9">
    <location>
        <begin position="145"/>
        <end position="443"/>
    </location>
</feature>
<keyword evidence="11" id="KW-1185">Reference proteome</keyword>
<proteinExistence type="inferred from homology"/>
<keyword evidence="4 7" id="KW-0812">Transmembrane</keyword>
<dbReference type="Proteomes" id="UP000291469">
    <property type="component" value="Chromosome"/>
</dbReference>
<name>A0A411YJM3_9ACTN</name>
<dbReference type="PANTHER" id="PTHR42703:SF1">
    <property type="entry name" value="NA(+)_H(+) ANTIPORTER SUBUNIT D1"/>
    <property type="match status" value="1"/>
</dbReference>
<feature type="transmembrane region" description="Helical" evidence="8">
    <location>
        <begin position="387"/>
        <end position="408"/>
    </location>
</feature>
<feature type="transmembrane region" description="Helical" evidence="8">
    <location>
        <begin position="217"/>
        <end position="241"/>
    </location>
</feature>
<feature type="transmembrane region" description="Helical" evidence="8">
    <location>
        <begin position="285"/>
        <end position="305"/>
    </location>
</feature>
<feature type="transmembrane region" description="Helical" evidence="8">
    <location>
        <begin position="428"/>
        <end position="455"/>
    </location>
</feature>
<feature type="transmembrane region" description="Helical" evidence="8">
    <location>
        <begin position="30"/>
        <end position="49"/>
    </location>
</feature>
<evidence type="ECO:0000256" key="7">
    <source>
        <dbReference type="RuleBase" id="RU000320"/>
    </source>
</evidence>